<dbReference type="CDD" id="cd07432">
    <property type="entry name" value="PHP_HisPPase"/>
    <property type="match status" value="1"/>
</dbReference>
<dbReference type="EMBL" id="NMUJ01000038">
    <property type="protein sequence ID" value="OYV02915.1"/>
    <property type="molecule type" value="Genomic_DNA"/>
</dbReference>
<dbReference type="PANTHER" id="PTHR42924">
    <property type="entry name" value="EXONUCLEASE"/>
    <property type="match status" value="1"/>
</dbReference>
<accession>A0A257LTB1</accession>
<protein>
    <recommendedName>
        <fullName evidence="3">Polymerase/histidinol phosphatase N-terminal domain-containing protein</fullName>
    </recommendedName>
</protein>
<dbReference type="GO" id="GO:0004534">
    <property type="term" value="F:5'-3' RNA exonuclease activity"/>
    <property type="evidence" value="ECO:0007669"/>
    <property type="project" value="TreeGrafter"/>
</dbReference>
<comment type="caution">
    <text evidence="1">The sequence shown here is derived from an EMBL/GenBank/DDBJ whole genome shotgun (WGS) entry which is preliminary data.</text>
</comment>
<dbReference type="PANTHER" id="PTHR42924:SF3">
    <property type="entry name" value="POLYMERASE_HISTIDINOL PHOSPHATASE N-TERMINAL DOMAIN-CONTAINING PROTEIN"/>
    <property type="match status" value="1"/>
</dbReference>
<organism evidence="1 2">
    <name type="scientific">candidate division WOR-3 bacterium 4484_18</name>
    <dbReference type="NCBI Taxonomy" id="2020626"/>
    <lineage>
        <taxon>Bacteria</taxon>
        <taxon>Bacteria division WOR-3</taxon>
    </lineage>
</organism>
<gene>
    <name evidence="1" type="ORF">CGW93_03310</name>
</gene>
<sequence>MDGIQCATKATIGRIPIDKLVDICISKGLTGIAVTDHNTIEGALRLKELIPKGFVLIIGEEILTDSGELIGYFLETPIPKGLSADETIDKIKQQGGLVCVPHPFDRFRKSRLDTEVLARIIDKVDTYICGDDGIQQ</sequence>
<proteinExistence type="predicted"/>
<dbReference type="GO" id="GO:0035312">
    <property type="term" value="F:5'-3' DNA exonuclease activity"/>
    <property type="evidence" value="ECO:0007669"/>
    <property type="project" value="TreeGrafter"/>
</dbReference>
<name>A0A257LTB1_UNCW3</name>
<evidence type="ECO:0000313" key="2">
    <source>
        <dbReference type="Proteomes" id="UP000216312"/>
    </source>
</evidence>
<reference evidence="2" key="1">
    <citation type="submission" date="2017-07" db="EMBL/GenBank/DDBJ databases">
        <title>Novel pathways for hydrocarbon cycling and metabolic interdependencies in hydrothermal sediment communities.</title>
        <authorList>
            <person name="Dombrowski N."/>
            <person name="Seitz K."/>
            <person name="Teske A."/>
            <person name="Baker B."/>
        </authorList>
    </citation>
    <scope>NUCLEOTIDE SEQUENCE [LARGE SCALE GENOMIC DNA]</scope>
</reference>
<evidence type="ECO:0008006" key="3">
    <source>
        <dbReference type="Google" id="ProtNLM"/>
    </source>
</evidence>
<dbReference type="SUPFAM" id="SSF89550">
    <property type="entry name" value="PHP domain-like"/>
    <property type="match status" value="1"/>
</dbReference>
<dbReference type="InterPro" id="IPR016195">
    <property type="entry name" value="Pol/histidinol_Pase-like"/>
</dbReference>
<dbReference type="AlphaFoldDB" id="A0A257LTB1"/>
<dbReference type="Gene3D" id="3.20.20.140">
    <property type="entry name" value="Metal-dependent hydrolases"/>
    <property type="match status" value="1"/>
</dbReference>
<evidence type="ECO:0000313" key="1">
    <source>
        <dbReference type="EMBL" id="OYV02915.1"/>
    </source>
</evidence>
<dbReference type="Proteomes" id="UP000216312">
    <property type="component" value="Unassembled WGS sequence"/>
</dbReference>
<dbReference type="InterPro" id="IPR052018">
    <property type="entry name" value="PHP_domain"/>
</dbReference>